<evidence type="ECO:0000313" key="7">
    <source>
        <dbReference type="Proteomes" id="UP000178429"/>
    </source>
</evidence>
<dbReference type="GO" id="GO:0008409">
    <property type="term" value="F:5'-3' exonuclease activity"/>
    <property type="evidence" value="ECO:0007669"/>
    <property type="project" value="InterPro"/>
</dbReference>
<dbReference type="InterPro" id="IPR002421">
    <property type="entry name" value="5-3_exonuclease"/>
</dbReference>
<keyword evidence="4" id="KW-0238">DNA-binding</keyword>
<dbReference type="InterPro" id="IPR020046">
    <property type="entry name" value="5-3_exonucl_a-hlix_arch_N"/>
</dbReference>
<dbReference type="GO" id="GO:0033567">
    <property type="term" value="P:DNA replication, Okazaki fragment processing"/>
    <property type="evidence" value="ECO:0007669"/>
    <property type="project" value="InterPro"/>
</dbReference>
<evidence type="ECO:0000256" key="3">
    <source>
        <dbReference type="ARBA" id="ARBA00022839"/>
    </source>
</evidence>
<dbReference type="InterPro" id="IPR043519">
    <property type="entry name" value="NT_sf"/>
</dbReference>
<evidence type="ECO:0000313" key="6">
    <source>
        <dbReference type="EMBL" id="OGM68486.1"/>
    </source>
</evidence>
<dbReference type="Gene3D" id="1.10.150.20">
    <property type="entry name" value="5' to 3' exonuclease, C-terminal subdomain"/>
    <property type="match status" value="1"/>
</dbReference>
<feature type="domain" description="5'-3' exonuclease" evidence="5">
    <location>
        <begin position="2"/>
        <end position="261"/>
    </location>
</feature>
<dbReference type="SUPFAM" id="SSF88723">
    <property type="entry name" value="PIN domain-like"/>
    <property type="match status" value="1"/>
</dbReference>
<dbReference type="Pfam" id="PF01367">
    <property type="entry name" value="5_3_exonuc"/>
    <property type="match status" value="1"/>
</dbReference>
<dbReference type="SUPFAM" id="SSF47807">
    <property type="entry name" value="5' to 3' exonuclease, C-terminal subdomain"/>
    <property type="match status" value="1"/>
</dbReference>
<evidence type="ECO:0000256" key="1">
    <source>
        <dbReference type="ARBA" id="ARBA00022722"/>
    </source>
</evidence>
<dbReference type="CDD" id="cd09859">
    <property type="entry name" value="PIN_53EXO"/>
    <property type="match status" value="1"/>
</dbReference>
<dbReference type="GO" id="GO:0017108">
    <property type="term" value="F:5'-flap endonuclease activity"/>
    <property type="evidence" value="ECO:0007669"/>
    <property type="project" value="InterPro"/>
</dbReference>
<accession>A0A1F8BWP7</accession>
<dbReference type="SMART" id="SM00475">
    <property type="entry name" value="53EXOc"/>
    <property type="match status" value="1"/>
</dbReference>
<dbReference type="SUPFAM" id="SSF81301">
    <property type="entry name" value="Nucleotidyltransferase"/>
    <property type="match status" value="1"/>
</dbReference>
<dbReference type="SMART" id="SM00279">
    <property type="entry name" value="HhH2"/>
    <property type="match status" value="1"/>
</dbReference>
<evidence type="ECO:0000259" key="5">
    <source>
        <dbReference type="SMART" id="SM00475"/>
    </source>
</evidence>
<dbReference type="Pfam" id="PF02739">
    <property type="entry name" value="5_3_exonuc_N"/>
    <property type="match status" value="1"/>
</dbReference>
<dbReference type="GO" id="GO:0003677">
    <property type="term" value="F:DNA binding"/>
    <property type="evidence" value="ECO:0007669"/>
    <property type="project" value="UniProtKB-KW"/>
</dbReference>
<proteinExistence type="predicted"/>
<dbReference type="FunFam" id="1.10.150.20:FF:000003">
    <property type="entry name" value="DNA polymerase I"/>
    <property type="match status" value="1"/>
</dbReference>
<dbReference type="InterPro" id="IPR036279">
    <property type="entry name" value="5-3_exonuclease_C_sf"/>
</dbReference>
<dbReference type="STRING" id="1802525.A2975_03135"/>
<dbReference type="FunFam" id="3.40.50.1010:FF:000001">
    <property type="entry name" value="DNA polymerase I"/>
    <property type="match status" value="1"/>
</dbReference>
<dbReference type="PANTHER" id="PTHR42646:SF2">
    <property type="entry name" value="5'-3' EXONUCLEASE FAMILY PROTEIN"/>
    <property type="match status" value="1"/>
</dbReference>
<protein>
    <recommendedName>
        <fullName evidence="5">5'-3' exonuclease domain-containing protein</fullName>
    </recommendedName>
</protein>
<name>A0A1F8BWP7_9BACT</name>
<evidence type="ECO:0000256" key="4">
    <source>
        <dbReference type="ARBA" id="ARBA00023125"/>
    </source>
</evidence>
<dbReference type="PANTHER" id="PTHR42646">
    <property type="entry name" value="FLAP ENDONUCLEASE XNI"/>
    <property type="match status" value="1"/>
</dbReference>
<dbReference type="Gene3D" id="3.30.460.40">
    <property type="match status" value="1"/>
</dbReference>
<dbReference type="Proteomes" id="UP000178429">
    <property type="component" value="Unassembled WGS sequence"/>
</dbReference>
<dbReference type="AlphaFoldDB" id="A0A1F8BWP7"/>
<keyword evidence="1" id="KW-0540">Nuclease</keyword>
<keyword evidence="3" id="KW-0269">Exonuclease</keyword>
<comment type="caution">
    <text evidence="6">The sequence shown here is derived from an EMBL/GenBank/DDBJ whole genome shotgun (WGS) entry which is preliminary data.</text>
</comment>
<reference evidence="6 7" key="1">
    <citation type="journal article" date="2016" name="Nat. Commun.">
        <title>Thousands of microbial genomes shed light on interconnected biogeochemical processes in an aquifer system.</title>
        <authorList>
            <person name="Anantharaman K."/>
            <person name="Brown C.T."/>
            <person name="Hug L.A."/>
            <person name="Sharon I."/>
            <person name="Castelle C.J."/>
            <person name="Probst A.J."/>
            <person name="Thomas B.C."/>
            <person name="Singh A."/>
            <person name="Wilkins M.J."/>
            <person name="Karaoz U."/>
            <person name="Brodie E.L."/>
            <person name="Williams K.H."/>
            <person name="Hubbard S.S."/>
            <person name="Banfield J.F."/>
        </authorList>
    </citation>
    <scope>NUCLEOTIDE SEQUENCE [LARGE SCALE GENOMIC DNA]</scope>
</reference>
<dbReference type="InterPro" id="IPR008918">
    <property type="entry name" value="HhH2"/>
</dbReference>
<gene>
    <name evidence="6" type="ORF">A2975_03135</name>
</gene>
<dbReference type="Gene3D" id="3.40.50.1010">
    <property type="entry name" value="5'-nuclease"/>
    <property type="match status" value="1"/>
</dbReference>
<evidence type="ECO:0000256" key="2">
    <source>
        <dbReference type="ARBA" id="ARBA00022801"/>
    </source>
</evidence>
<sequence>MSKLVLIDGNAIMHRAYHALPPLTTKSGEPINAVYGFVSMILRVITDLDPTHVAIAFDRKEPTFRRQMHEAYQAQRPEMEADLDSQFPKAKDVAKAMGIPIYEKVGFEADDVIGTIAKKSKVGEVVIVTGDKDILQLVDRKIKVYLPARGLSDATLMNEAKVKEKMGVMPAQIVDYKALVGDPSDNYKGVPGIGPKTAISLLSKFGGFRNVFKNLSKVKEPIQKKLKVGRESGEMSLRLAKIVTNVPGIKLDLTSANDWGVDRPEVVKLFVEYGFKSLTTRVQKMGGSFSKKDPSFGEIKKVAKKIAQKLAGKQYAIRGTASLKLQGYEMGVDDIDVLADKDTALAANKILKDFLVEKVAYKKLDQFKSYFGKFVIDEILVEVYGDWWVGKKFYNASDNEVIEVDGIRLTSVETELAMYAAMGRWTAYHKLKGQVEKKNQGSLF</sequence>
<dbReference type="InterPro" id="IPR029060">
    <property type="entry name" value="PIN-like_dom_sf"/>
</dbReference>
<keyword evidence="2" id="KW-0378">Hydrolase</keyword>
<organism evidence="6 7">
    <name type="scientific">Candidatus Woesebacteria bacterium RIFCSPLOWO2_01_FULL_44_14</name>
    <dbReference type="NCBI Taxonomy" id="1802525"/>
    <lineage>
        <taxon>Bacteria</taxon>
        <taxon>Candidatus Woeseibacteriota</taxon>
    </lineage>
</organism>
<dbReference type="InterPro" id="IPR020045">
    <property type="entry name" value="DNA_polI_H3TH"/>
</dbReference>
<dbReference type="CDD" id="cd09898">
    <property type="entry name" value="H3TH_53EXO"/>
    <property type="match status" value="1"/>
</dbReference>
<dbReference type="InterPro" id="IPR038969">
    <property type="entry name" value="FEN"/>
</dbReference>
<dbReference type="EMBL" id="MGHL01000023">
    <property type="protein sequence ID" value="OGM68486.1"/>
    <property type="molecule type" value="Genomic_DNA"/>
</dbReference>